<name>A0A839T1S7_AZOMA</name>
<gene>
    <name evidence="1" type="ORF">FHR87_000849</name>
</gene>
<comment type="caution">
    <text evidence="1">The sequence shown here is derived from an EMBL/GenBank/DDBJ whole genome shotgun (WGS) entry which is preliminary data.</text>
</comment>
<evidence type="ECO:0000313" key="2">
    <source>
        <dbReference type="Proteomes" id="UP000549250"/>
    </source>
</evidence>
<keyword evidence="2" id="KW-1185">Reference proteome</keyword>
<reference evidence="1 2" key="1">
    <citation type="submission" date="2020-08" db="EMBL/GenBank/DDBJ databases">
        <title>Genomic Encyclopedia of Type Strains, Phase III (KMG-III): the genomes of soil and plant-associated and newly described type strains.</title>
        <authorList>
            <person name="Whitman W."/>
        </authorList>
    </citation>
    <scope>NUCLEOTIDE SEQUENCE [LARGE SCALE GENOMIC DNA]</scope>
    <source>
        <strain evidence="1 2">CECT 4462</strain>
    </source>
</reference>
<organism evidence="1 2">
    <name type="scientific">Azomonas macrocytogenes</name>
    <name type="common">Azotobacter macrocytogenes</name>
    <dbReference type="NCBI Taxonomy" id="69962"/>
    <lineage>
        <taxon>Bacteria</taxon>
        <taxon>Pseudomonadati</taxon>
        <taxon>Pseudomonadota</taxon>
        <taxon>Gammaproteobacteria</taxon>
        <taxon>Pseudomonadales</taxon>
        <taxon>Pseudomonadaceae</taxon>
        <taxon>Azomonas</taxon>
    </lineage>
</organism>
<protein>
    <submittedName>
        <fullName evidence="1">Uncharacterized protein</fullName>
    </submittedName>
</protein>
<dbReference type="AlphaFoldDB" id="A0A839T1S7"/>
<dbReference type="EMBL" id="JACHXI010000003">
    <property type="protein sequence ID" value="MBB3102466.1"/>
    <property type="molecule type" value="Genomic_DNA"/>
</dbReference>
<dbReference type="RefSeq" id="WP_183165465.1">
    <property type="nucleotide sequence ID" value="NZ_JACHXI010000003.1"/>
</dbReference>
<sequence length="270" mass="28955">MLNVGMYIFRYASLRSDPLRGCISLHHSPIGKGSVDFFPGEGISRNTLTKQGDCVIVRVKGSQASVLITEYHPEGGTPNSVQLQIEQIGTAAKTEPRQHAGKAVQLEAFEAPRPCSLKLLGHIETRGDVTVENTWLGNPNSLLRLEGFSIAWDNQPQGLDLAYLCRSSKGGEPQVGLAGQYVGTRRQAKPVTAVAFTLSGPQAGNYELSGEVVFAGHSPLAIAPDKELSGKSGTEQLVAIRIVITPRAAQASPPASPWDDLKTTKIFSNR</sequence>
<evidence type="ECO:0000313" key="1">
    <source>
        <dbReference type="EMBL" id="MBB3102466.1"/>
    </source>
</evidence>
<accession>A0A839T1S7</accession>
<dbReference type="Proteomes" id="UP000549250">
    <property type="component" value="Unassembled WGS sequence"/>
</dbReference>
<proteinExistence type="predicted"/>